<protein>
    <submittedName>
        <fullName evidence="5">Acetyl-CoA synthetase-like protein</fullName>
    </submittedName>
</protein>
<dbReference type="AlphaFoldDB" id="A0A8E2AW00"/>
<dbReference type="PANTHER" id="PTHR24096">
    <property type="entry name" value="LONG-CHAIN-FATTY-ACID--COA LIGASE"/>
    <property type="match status" value="1"/>
</dbReference>
<name>A0A8E2AW00_9APHY</name>
<comment type="similarity">
    <text evidence="1">Belongs to the ATP-dependent AMP-binding enzyme family.</text>
</comment>
<dbReference type="Pfam" id="PF00501">
    <property type="entry name" value="AMP-binding"/>
    <property type="match status" value="1"/>
</dbReference>
<gene>
    <name evidence="5" type="ORF">OBBRIDRAFT_872330</name>
</gene>
<dbReference type="InterPro" id="IPR020845">
    <property type="entry name" value="AMP-binding_CS"/>
</dbReference>
<evidence type="ECO:0000313" key="6">
    <source>
        <dbReference type="Proteomes" id="UP000250043"/>
    </source>
</evidence>
<keyword evidence="6" id="KW-1185">Reference proteome</keyword>
<dbReference type="EMBL" id="KV722382">
    <property type="protein sequence ID" value="OCH91611.1"/>
    <property type="molecule type" value="Genomic_DNA"/>
</dbReference>
<proteinExistence type="inferred from homology"/>
<dbReference type="PROSITE" id="PS00455">
    <property type="entry name" value="AMP_BINDING"/>
    <property type="match status" value="1"/>
</dbReference>
<dbReference type="Pfam" id="PF13193">
    <property type="entry name" value="AMP-binding_C"/>
    <property type="match status" value="1"/>
</dbReference>
<dbReference type="PANTHER" id="PTHR24096:SF149">
    <property type="entry name" value="AMP-BINDING DOMAIN-CONTAINING PROTEIN-RELATED"/>
    <property type="match status" value="1"/>
</dbReference>
<organism evidence="5 6">
    <name type="scientific">Obba rivulosa</name>
    <dbReference type="NCBI Taxonomy" id="1052685"/>
    <lineage>
        <taxon>Eukaryota</taxon>
        <taxon>Fungi</taxon>
        <taxon>Dikarya</taxon>
        <taxon>Basidiomycota</taxon>
        <taxon>Agaricomycotina</taxon>
        <taxon>Agaricomycetes</taxon>
        <taxon>Polyporales</taxon>
        <taxon>Gelatoporiaceae</taxon>
        <taxon>Obba</taxon>
    </lineage>
</organism>
<evidence type="ECO:0000259" key="3">
    <source>
        <dbReference type="Pfam" id="PF00501"/>
    </source>
</evidence>
<evidence type="ECO:0000259" key="4">
    <source>
        <dbReference type="Pfam" id="PF13193"/>
    </source>
</evidence>
<dbReference type="OrthoDB" id="1898221at2759"/>
<keyword evidence="2" id="KW-0436">Ligase</keyword>
<evidence type="ECO:0000256" key="2">
    <source>
        <dbReference type="ARBA" id="ARBA00022598"/>
    </source>
</evidence>
<dbReference type="Proteomes" id="UP000250043">
    <property type="component" value="Unassembled WGS sequence"/>
</dbReference>
<evidence type="ECO:0000256" key="1">
    <source>
        <dbReference type="ARBA" id="ARBA00006432"/>
    </source>
</evidence>
<feature type="domain" description="AMP-dependent synthetase/ligase" evidence="3">
    <location>
        <begin position="31"/>
        <end position="416"/>
    </location>
</feature>
<dbReference type="InterPro" id="IPR045851">
    <property type="entry name" value="AMP-bd_C_sf"/>
</dbReference>
<dbReference type="InterPro" id="IPR025110">
    <property type="entry name" value="AMP-bd_C"/>
</dbReference>
<dbReference type="Gene3D" id="3.40.50.12780">
    <property type="entry name" value="N-terminal domain of ligase-like"/>
    <property type="match status" value="1"/>
</dbReference>
<sequence>MYIKAELDVPPLPPLNIHDLLFRRPDRVDIPDYPLHVDGLTGRTRTYYEFLERVHDGATALSAPASEGGLGLQPEKDMVGIYSFNCLDYITLVHAVLAQTVPFALLPSFSTSRELVHLLRLSRATCLFVDPQLLPNARHVAREVGIPDERIFVLEGRADGRRGFGDMIDGVRRRGATKAPVRSARKDTLAHLIFSSGTSGLPKAVAISHGNLCCSVMQIAVWSQAKGRASQEALDPSVPEKQVHLAFLPFYHSHGLHSFIFRCFLLSCTIVVLPKWDAKLALKLIPKYRITHLPVVPSQVHQLVHLPNFENADLSSVTNVTSSAAYLPPQLAAKLTKCTPGMKGVMEAYGMSEATIGIMLRPPPELAGAQASDAPAGMLLLPGLEARILREDGSEAAVGEPGELFIRADTNALGYWGNDQATRETFLPGGWLKTGDRFRANESGQFFFDERVKDTLKIAGMQVSPTEIEDVLLAHPEKLIVDACVAGVSGGRTSDERNPRAWVVLSPAGRGLGAQVAVRKLDAWVRENLSKYKWLRGGIEIVQQIPKNPTGKTLRRVLVEEHEKRVETAAKL</sequence>
<accession>A0A8E2AW00</accession>
<dbReference type="InterPro" id="IPR000873">
    <property type="entry name" value="AMP-dep_synth/lig_dom"/>
</dbReference>
<evidence type="ECO:0000313" key="5">
    <source>
        <dbReference type="EMBL" id="OCH91611.1"/>
    </source>
</evidence>
<dbReference type="GO" id="GO:0016405">
    <property type="term" value="F:CoA-ligase activity"/>
    <property type="evidence" value="ECO:0007669"/>
    <property type="project" value="TreeGrafter"/>
</dbReference>
<dbReference type="Gene3D" id="3.30.300.30">
    <property type="match status" value="1"/>
</dbReference>
<reference evidence="5 6" key="1">
    <citation type="submission" date="2016-07" db="EMBL/GenBank/DDBJ databases">
        <title>Draft genome of the white-rot fungus Obba rivulosa 3A-2.</title>
        <authorList>
            <consortium name="DOE Joint Genome Institute"/>
            <person name="Miettinen O."/>
            <person name="Riley R."/>
            <person name="Acob R."/>
            <person name="Barry K."/>
            <person name="Cullen D."/>
            <person name="De Vries R."/>
            <person name="Hainaut M."/>
            <person name="Hatakka A."/>
            <person name="Henrissat B."/>
            <person name="Hilden K."/>
            <person name="Kuo R."/>
            <person name="Labutti K."/>
            <person name="Lipzen A."/>
            <person name="Makela M.R."/>
            <person name="Sandor L."/>
            <person name="Spatafora J.W."/>
            <person name="Grigoriev I.V."/>
            <person name="Hibbett D.S."/>
        </authorList>
    </citation>
    <scope>NUCLEOTIDE SEQUENCE [LARGE SCALE GENOMIC DNA]</scope>
    <source>
        <strain evidence="5 6">3A-2</strain>
    </source>
</reference>
<feature type="domain" description="AMP-binding enzyme C-terminal" evidence="4">
    <location>
        <begin position="467"/>
        <end position="552"/>
    </location>
</feature>
<dbReference type="InterPro" id="IPR042099">
    <property type="entry name" value="ANL_N_sf"/>
</dbReference>
<dbReference type="SUPFAM" id="SSF56801">
    <property type="entry name" value="Acetyl-CoA synthetase-like"/>
    <property type="match status" value="1"/>
</dbReference>